<dbReference type="EMBL" id="VSRL01000019">
    <property type="protein sequence ID" value="NKE56773.1"/>
    <property type="molecule type" value="Genomic_DNA"/>
</dbReference>
<accession>A0ABX1FDQ1</accession>
<dbReference type="Proteomes" id="UP001515943">
    <property type="component" value="Unassembled WGS sequence"/>
</dbReference>
<proteinExistence type="predicted"/>
<evidence type="ECO:0000259" key="1">
    <source>
        <dbReference type="Pfam" id="PF01370"/>
    </source>
</evidence>
<dbReference type="SUPFAM" id="SSF51735">
    <property type="entry name" value="NAD(P)-binding Rossmann-fold domains"/>
    <property type="match status" value="1"/>
</dbReference>
<dbReference type="Gene3D" id="3.90.25.10">
    <property type="entry name" value="UDP-galactose 4-epimerase, domain 1"/>
    <property type="match status" value="1"/>
</dbReference>
<dbReference type="PANTHER" id="PTHR43245:SF13">
    <property type="entry name" value="UDP-D-APIOSE_UDP-D-XYLOSE SYNTHASE 2"/>
    <property type="match status" value="1"/>
</dbReference>
<comment type="caution">
    <text evidence="2">The sequence shown here is derived from an EMBL/GenBank/DDBJ whole genome shotgun (WGS) entry which is preliminary data.</text>
</comment>
<evidence type="ECO:0000313" key="3">
    <source>
        <dbReference type="Proteomes" id="UP001515943"/>
    </source>
</evidence>
<dbReference type="InterPro" id="IPR036291">
    <property type="entry name" value="NAD(P)-bd_dom_sf"/>
</dbReference>
<dbReference type="InterPro" id="IPR050177">
    <property type="entry name" value="Lipid_A_modif_metabolic_enz"/>
</dbReference>
<keyword evidence="3" id="KW-1185">Reference proteome</keyword>
<protein>
    <submittedName>
        <fullName evidence="2">NAD-dependent epimerase/dehydratase family protein</fullName>
    </submittedName>
</protein>
<dbReference type="RefSeq" id="WP_167971786.1">
    <property type="nucleotide sequence ID" value="NZ_VSRL01000019.1"/>
</dbReference>
<dbReference type="InterPro" id="IPR001509">
    <property type="entry name" value="Epimerase_deHydtase"/>
</dbReference>
<dbReference type="PANTHER" id="PTHR43245">
    <property type="entry name" value="BIFUNCTIONAL POLYMYXIN RESISTANCE PROTEIN ARNA"/>
    <property type="match status" value="1"/>
</dbReference>
<gene>
    <name evidence="2" type="ORF">FXN61_07970</name>
</gene>
<evidence type="ECO:0000313" key="2">
    <source>
        <dbReference type="EMBL" id="NKE56773.1"/>
    </source>
</evidence>
<organism evidence="2 3">
    <name type="scientific">Lentzea indica</name>
    <dbReference type="NCBI Taxonomy" id="2604800"/>
    <lineage>
        <taxon>Bacteria</taxon>
        <taxon>Bacillati</taxon>
        <taxon>Actinomycetota</taxon>
        <taxon>Actinomycetes</taxon>
        <taxon>Pseudonocardiales</taxon>
        <taxon>Pseudonocardiaceae</taxon>
        <taxon>Lentzea</taxon>
    </lineage>
</organism>
<feature type="domain" description="NAD-dependent epimerase/dehydratase" evidence="1">
    <location>
        <begin position="3"/>
        <end position="220"/>
    </location>
</feature>
<reference evidence="2 3" key="1">
    <citation type="submission" date="2019-08" db="EMBL/GenBank/DDBJ databases">
        <title>Lentzea from Indian Himalayas.</title>
        <authorList>
            <person name="Mandal S."/>
            <person name="Mallick Gupta A."/>
            <person name="Maiti P.K."/>
            <person name="Sarkar J."/>
            <person name="Mandal S."/>
        </authorList>
    </citation>
    <scope>NUCLEOTIDE SEQUENCE [LARGE SCALE GENOMIC DNA]</scope>
    <source>
        <strain evidence="2 3">PSKA42</strain>
    </source>
</reference>
<dbReference type="Gene3D" id="3.40.50.720">
    <property type="entry name" value="NAD(P)-binding Rossmann-like Domain"/>
    <property type="match status" value="1"/>
</dbReference>
<sequence length="316" mass="33827">MKVVVTGGAGFIGANLSRELVRRGVDVIVLDDLSTGRKSNLDGIDVELRLRSVLDRDAVMDACRGADSVVHLAAVPSVPRSLRDPRHSHDVNVTGTLEVLEAARAADAHVVVASSSSVYGRSPVLPKSEEMACQPVSPYASGKLAAESYALSFQHCFDLPCAVFRFFNVFGPLQLPAHPYAAVVPSFIWAALRGEPLEVFGDGEQSRDFTFVGSVVDVLADCVTRTVSCAHPVNLAFGTRNSLNDLIALLAALLGRELDVVHRPARNGDVRHSQASGKALRGLFPSVQPVPLEAALCRTVKWVKRLANSEIARSTA</sequence>
<dbReference type="Pfam" id="PF01370">
    <property type="entry name" value="Epimerase"/>
    <property type="match status" value="1"/>
</dbReference>
<name>A0ABX1FDQ1_9PSEU</name>